<name>A0AA37T6K8_9GAMM</name>
<keyword evidence="9" id="KW-1185">Reference proteome</keyword>
<feature type="transmembrane region" description="Helical" evidence="6">
    <location>
        <begin position="709"/>
        <end position="728"/>
    </location>
</feature>
<feature type="transmembrane region" description="Helical" evidence="6">
    <location>
        <begin position="351"/>
        <end position="373"/>
    </location>
</feature>
<dbReference type="GO" id="GO:0005886">
    <property type="term" value="C:plasma membrane"/>
    <property type="evidence" value="ECO:0007669"/>
    <property type="project" value="UniProtKB-SubCell"/>
</dbReference>
<dbReference type="AlphaFoldDB" id="A0AA37T6K8"/>
<sequence>MLMLSSKLLWRNWRSGELRILAGALALAVAVVAAIAVFAERLDKSLERQSGSYLAADQVVSSRFEIPSEWLGQETSMGLKSSQLAVFSSMVFSGDEMILASVKAVSPGYPLRGELEVSDEAFAMGDQVRLAQGIPNPGDVWVDSRLLPMMDLSLGDTLAIGNADFTIRQVVIREPDGSSGFGIMGPRVMMNRADLASTGVIQPGSRVVYRWLLAGDEAELKAFNEWIEPKLGDHYRLENIRDSQQNIGQALDRATRFLMLSGMIGVLLAAVAIAIAAQQFGQRHTDQVALLKSLGASATQVRQLYALQMLLLGIGASVVGLGIGELLQHGIMGAVDSLIEVELVAAGITPYITGLFTGVVCLIFFALPPLWHLPGVPPLKVLRREMSIDHVSTWARGLLGVGAVIALIWLYSGDVQLTASMVGGMGVVLGVGAVAALGLLRSGRHLAGRAGSIWRLAMANLDRHRSQSITQIMVFGCALMLLMVLFQVRTSLIDEWRLQLPEDAPNHFVMNIAPYEKETVQSLFTENTLGTNPMYPMVLGRVKARNDYVFTDDDRDKTPGALRREVNLSWAEAMAPDNELVSGQWWDEWRSQSGLPGVSVEQDTARNLSLDVGDVVTYSIGGLELQAEVSSIRTVDWNSMSPNFFFLFSPGALDAFSPNYLTSVFIPVEQKGFINRLLREYPTIVVIEVDRIIERIRTIIDQVSSGIELVLWLVLVGGVLVLVAAVNASMSARQQESGLLRALGSPSSLILGSIWLEFSSLGLFAGILATLGAETLLMALQAFVFDQPVTPHVLLWFTGPILGMIFIGALGVLACRKTVSVPPGQVLRELATN</sequence>
<keyword evidence="2" id="KW-1003">Cell membrane</keyword>
<evidence type="ECO:0000256" key="3">
    <source>
        <dbReference type="ARBA" id="ARBA00022692"/>
    </source>
</evidence>
<dbReference type="PANTHER" id="PTHR30287">
    <property type="entry name" value="MEMBRANE COMPONENT OF PREDICTED ABC SUPERFAMILY METABOLITE UPTAKE TRANSPORTER"/>
    <property type="match status" value="1"/>
</dbReference>
<dbReference type="InterPro" id="IPR003838">
    <property type="entry name" value="ABC3_permease_C"/>
</dbReference>
<organism evidence="8 9">
    <name type="scientific">Marinibactrum halimedae</name>
    <dbReference type="NCBI Taxonomy" id="1444977"/>
    <lineage>
        <taxon>Bacteria</taxon>
        <taxon>Pseudomonadati</taxon>
        <taxon>Pseudomonadota</taxon>
        <taxon>Gammaproteobacteria</taxon>
        <taxon>Cellvibrionales</taxon>
        <taxon>Cellvibrionaceae</taxon>
        <taxon>Marinibactrum</taxon>
    </lineage>
</organism>
<dbReference type="InterPro" id="IPR038766">
    <property type="entry name" value="Membrane_comp_ABC_pdt"/>
</dbReference>
<evidence type="ECO:0000256" key="5">
    <source>
        <dbReference type="ARBA" id="ARBA00023136"/>
    </source>
</evidence>
<feature type="transmembrane region" description="Helical" evidence="6">
    <location>
        <begin position="417"/>
        <end position="440"/>
    </location>
</feature>
<dbReference type="PANTHER" id="PTHR30287:SF1">
    <property type="entry name" value="INNER MEMBRANE PROTEIN"/>
    <property type="match status" value="1"/>
</dbReference>
<dbReference type="Proteomes" id="UP001156870">
    <property type="component" value="Unassembled WGS sequence"/>
</dbReference>
<keyword evidence="3 6" id="KW-0812">Transmembrane</keyword>
<evidence type="ECO:0000313" key="9">
    <source>
        <dbReference type="Proteomes" id="UP001156870"/>
    </source>
</evidence>
<feature type="transmembrane region" description="Helical" evidence="6">
    <location>
        <begin position="793"/>
        <end position="815"/>
    </location>
</feature>
<feature type="transmembrane region" description="Helical" evidence="6">
    <location>
        <begin position="310"/>
        <end position="331"/>
    </location>
</feature>
<feature type="domain" description="ABC3 transporter permease C-terminal" evidence="7">
    <location>
        <begin position="263"/>
        <end position="373"/>
    </location>
</feature>
<evidence type="ECO:0000313" key="8">
    <source>
        <dbReference type="EMBL" id="GLS24656.1"/>
    </source>
</evidence>
<feature type="domain" description="ABC3 transporter permease C-terminal" evidence="7">
    <location>
        <begin position="710"/>
        <end position="821"/>
    </location>
</feature>
<evidence type="ECO:0000256" key="2">
    <source>
        <dbReference type="ARBA" id="ARBA00022475"/>
    </source>
</evidence>
<accession>A0AA37T6K8</accession>
<dbReference type="RefSeq" id="WP_232593650.1">
    <property type="nucleotide sequence ID" value="NZ_BSPD01000017.1"/>
</dbReference>
<proteinExistence type="predicted"/>
<feature type="transmembrane region" description="Helical" evidence="6">
    <location>
        <begin position="749"/>
        <end position="773"/>
    </location>
</feature>
<comment type="caution">
    <text evidence="8">The sequence shown here is derived from an EMBL/GenBank/DDBJ whole genome shotgun (WGS) entry which is preliminary data.</text>
</comment>
<gene>
    <name evidence="8" type="ORF">GCM10007877_03700</name>
</gene>
<feature type="transmembrane region" description="Helical" evidence="6">
    <location>
        <begin position="394"/>
        <end position="411"/>
    </location>
</feature>
<evidence type="ECO:0000256" key="6">
    <source>
        <dbReference type="SAM" id="Phobius"/>
    </source>
</evidence>
<protein>
    <recommendedName>
        <fullName evidence="7">ABC3 transporter permease C-terminal domain-containing protein</fullName>
    </recommendedName>
</protein>
<evidence type="ECO:0000256" key="1">
    <source>
        <dbReference type="ARBA" id="ARBA00004651"/>
    </source>
</evidence>
<keyword evidence="5 6" id="KW-0472">Membrane</keyword>
<keyword evidence="4 6" id="KW-1133">Transmembrane helix</keyword>
<dbReference type="Pfam" id="PF02687">
    <property type="entry name" value="FtsX"/>
    <property type="match status" value="2"/>
</dbReference>
<reference evidence="8 9" key="1">
    <citation type="journal article" date="2014" name="Int. J. Syst. Evol. Microbiol.">
        <title>Complete genome sequence of Corynebacterium casei LMG S-19264T (=DSM 44701T), isolated from a smear-ripened cheese.</title>
        <authorList>
            <consortium name="US DOE Joint Genome Institute (JGI-PGF)"/>
            <person name="Walter F."/>
            <person name="Albersmeier A."/>
            <person name="Kalinowski J."/>
            <person name="Ruckert C."/>
        </authorList>
    </citation>
    <scope>NUCLEOTIDE SEQUENCE [LARGE SCALE GENOMIC DNA]</scope>
    <source>
        <strain evidence="8 9">NBRC 110095</strain>
    </source>
</reference>
<dbReference type="EMBL" id="BSPD01000017">
    <property type="protein sequence ID" value="GLS24656.1"/>
    <property type="molecule type" value="Genomic_DNA"/>
</dbReference>
<feature type="transmembrane region" description="Helical" evidence="6">
    <location>
        <begin position="468"/>
        <end position="488"/>
    </location>
</feature>
<evidence type="ECO:0000259" key="7">
    <source>
        <dbReference type="Pfam" id="PF02687"/>
    </source>
</evidence>
<comment type="subcellular location">
    <subcellularLocation>
        <location evidence="1">Cell membrane</location>
        <topology evidence="1">Multi-pass membrane protein</topology>
    </subcellularLocation>
</comment>
<feature type="transmembrane region" description="Helical" evidence="6">
    <location>
        <begin position="257"/>
        <end position="277"/>
    </location>
</feature>
<evidence type="ECO:0000256" key="4">
    <source>
        <dbReference type="ARBA" id="ARBA00022989"/>
    </source>
</evidence>